<feature type="signal peptide" evidence="2">
    <location>
        <begin position="1"/>
        <end position="22"/>
    </location>
</feature>
<evidence type="ECO:0000256" key="1">
    <source>
        <dbReference type="ARBA" id="ARBA00022729"/>
    </source>
</evidence>
<keyword evidence="1 2" id="KW-0732">Signal</keyword>
<protein>
    <submittedName>
        <fullName evidence="5">ABC transporter substrate-binding protein</fullName>
    </submittedName>
</protein>
<evidence type="ECO:0000256" key="2">
    <source>
        <dbReference type="SAM" id="SignalP"/>
    </source>
</evidence>
<proteinExistence type="predicted"/>
<dbReference type="Proteomes" id="UP001164390">
    <property type="component" value="Chromosome"/>
</dbReference>
<evidence type="ECO:0000313" key="5">
    <source>
        <dbReference type="EMBL" id="UYM07202.1"/>
    </source>
</evidence>
<dbReference type="GO" id="GO:0016020">
    <property type="term" value="C:membrane"/>
    <property type="evidence" value="ECO:0007669"/>
    <property type="project" value="InterPro"/>
</dbReference>
<dbReference type="SMART" id="SM00062">
    <property type="entry name" value="PBPb"/>
    <property type="match status" value="1"/>
</dbReference>
<feature type="chain" id="PRO_5041383944" evidence="2">
    <location>
        <begin position="23"/>
        <end position="289"/>
    </location>
</feature>
<name>A0AA46TLM6_9ACTN</name>
<dbReference type="PANTHER" id="PTHR35936">
    <property type="entry name" value="MEMBRANE-BOUND LYTIC MUREIN TRANSGLYCOSYLASE F"/>
    <property type="match status" value="1"/>
</dbReference>
<dbReference type="PROSITE" id="PS51257">
    <property type="entry name" value="PROKAR_LIPOPROTEIN"/>
    <property type="match status" value="1"/>
</dbReference>
<dbReference type="SUPFAM" id="SSF53850">
    <property type="entry name" value="Periplasmic binding protein-like II"/>
    <property type="match status" value="1"/>
</dbReference>
<accession>A0AA46TLM6</accession>
<dbReference type="Pfam" id="PF00497">
    <property type="entry name" value="SBP_bac_3"/>
    <property type="match status" value="1"/>
</dbReference>
<sequence>MNTPARTATFAALLLAGVVACAPEDDSSDDTQSKEPAKLSECTPDQLDLYESGTLTVATDTPAYDPWFSDDDPSNGKGYESAVTYAIADRLGFDKSEVTWTSVPFNTSYQPGEKKFDFDINQVSITEKRAQAVTFSEPYYAAAQAVITMDDSEYADIISLDELKDAKVGAQVGTTSLEAIDQIGPDQEPAIYDDTNQATKALEAGQIDALIADLPSGYYITAAVLDGSKLVGQFQPETGETEEFGLLFEKGNSLVSCVNAAIDDLKSDGTLAELEKKWLSETTKVPELS</sequence>
<dbReference type="CDD" id="cd13530">
    <property type="entry name" value="PBP2_peptides_like"/>
    <property type="match status" value="1"/>
</dbReference>
<evidence type="ECO:0000313" key="6">
    <source>
        <dbReference type="Proteomes" id="UP001164390"/>
    </source>
</evidence>
<gene>
    <name evidence="5" type="ORF">L0C25_09040</name>
</gene>
<dbReference type="EMBL" id="CP094970">
    <property type="protein sequence ID" value="UYM07202.1"/>
    <property type="molecule type" value="Genomic_DNA"/>
</dbReference>
<dbReference type="Gene3D" id="3.40.190.10">
    <property type="entry name" value="Periplasmic binding protein-like II"/>
    <property type="match status" value="2"/>
</dbReference>
<keyword evidence="6" id="KW-1185">Reference proteome</keyword>
<dbReference type="KEGG" id="sgrg:L0C25_09040"/>
<dbReference type="InterPro" id="IPR001320">
    <property type="entry name" value="Iontro_rcpt_C"/>
</dbReference>
<dbReference type="RefSeq" id="WP_271636155.1">
    <property type="nucleotide sequence ID" value="NZ_CP094970.1"/>
</dbReference>
<organism evidence="5 6">
    <name type="scientific">Solicola gregarius</name>
    <dbReference type="NCBI Taxonomy" id="2908642"/>
    <lineage>
        <taxon>Bacteria</taxon>
        <taxon>Bacillati</taxon>
        <taxon>Actinomycetota</taxon>
        <taxon>Actinomycetes</taxon>
        <taxon>Propionibacteriales</taxon>
        <taxon>Nocardioidaceae</taxon>
        <taxon>Solicola</taxon>
    </lineage>
</organism>
<dbReference type="GO" id="GO:0015276">
    <property type="term" value="F:ligand-gated monoatomic ion channel activity"/>
    <property type="evidence" value="ECO:0007669"/>
    <property type="project" value="InterPro"/>
</dbReference>
<feature type="domain" description="Ionotropic glutamate receptor C-terminal" evidence="4">
    <location>
        <begin position="54"/>
        <end position="281"/>
    </location>
</feature>
<dbReference type="AlphaFoldDB" id="A0AA46TLM6"/>
<dbReference type="InterPro" id="IPR001638">
    <property type="entry name" value="Solute-binding_3/MltF_N"/>
</dbReference>
<evidence type="ECO:0000259" key="4">
    <source>
        <dbReference type="SMART" id="SM00079"/>
    </source>
</evidence>
<dbReference type="SMART" id="SM00079">
    <property type="entry name" value="PBPe"/>
    <property type="match status" value="1"/>
</dbReference>
<evidence type="ECO:0000259" key="3">
    <source>
        <dbReference type="SMART" id="SM00062"/>
    </source>
</evidence>
<reference evidence="5" key="1">
    <citation type="submission" date="2022-01" db="EMBL/GenBank/DDBJ databases">
        <title>Nocardioidaceae gen. sp. A5X3R13.</title>
        <authorList>
            <person name="Lopez Marin M.A."/>
            <person name="Uhlik O."/>
        </authorList>
    </citation>
    <scope>NUCLEOTIDE SEQUENCE</scope>
    <source>
        <strain evidence="5">A5X3R13</strain>
    </source>
</reference>
<feature type="domain" description="Solute-binding protein family 3/N-terminal" evidence="3">
    <location>
        <begin position="54"/>
        <end position="282"/>
    </location>
</feature>
<dbReference type="PANTHER" id="PTHR35936:SF34">
    <property type="entry name" value="ABC TRANSPORTER EXTRACELLULAR-BINDING PROTEIN YCKB-RELATED"/>
    <property type="match status" value="1"/>
</dbReference>